<dbReference type="InterPro" id="IPR001245">
    <property type="entry name" value="Ser-Thr/Tyr_kinase_cat_dom"/>
</dbReference>
<dbReference type="InterPro" id="IPR051681">
    <property type="entry name" value="Ser/Thr_Kinases-Pseudokinases"/>
</dbReference>
<evidence type="ECO:0000313" key="2">
    <source>
        <dbReference type="EMBL" id="POG64067.1"/>
    </source>
</evidence>
<dbReference type="Gene3D" id="1.10.510.10">
    <property type="entry name" value="Transferase(Phosphotransferase) domain 1"/>
    <property type="match status" value="1"/>
</dbReference>
<dbReference type="EMBL" id="AUPC02000249">
    <property type="protein sequence ID" value="POG64067.1"/>
    <property type="molecule type" value="Genomic_DNA"/>
</dbReference>
<proteinExistence type="predicted"/>
<keyword evidence="3" id="KW-1185">Reference proteome</keyword>
<dbReference type="VEuPathDB" id="FungiDB:RhiirFUN_016162"/>
<dbReference type="InterPro" id="IPR000719">
    <property type="entry name" value="Prot_kinase_dom"/>
</dbReference>
<dbReference type="GO" id="GO:0005524">
    <property type="term" value="F:ATP binding"/>
    <property type="evidence" value="ECO:0007669"/>
    <property type="project" value="InterPro"/>
</dbReference>
<dbReference type="Pfam" id="PF07714">
    <property type="entry name" value="PK_Tyr_Ser-Thr"/>
    <property type="match status" value="1"/>
</dbReference>
<dbReference type="InterPro" id="IPR011009">
    <property type="entry name" value="Kinase-like_dom_sf"/>
</dbReference>
<reference evidence="2 3" key="2">
    <citation type="journal article" date="2018" name="New Phytol.">
        <title>High intraspecific genome diversity in the model arbuscular mycorrhizal symbiont Rhizophagus irregularis.</title>
        <authorList>
            <person name="Chen E.C.H."/>
            <person name="Morin E."/>
            <person name="Beaudet D."/>
            <person name="Noel J."/>
            <person name="Yildirir G."/>
            <person name="Ndikumana S."/>
            <person name="Charron P."/>
            <person name="St-Onge C."/>
            <person name="Giorgi J."/>
            <person name="Kruger M."/>
            <person name="Marton T."/>
            <person name="Ropars J."/>
            <person name="Grigoriev I.V."/>
            <person name="Hainaut M."/>
            <person name="Henrissat B."/>
            <person name="Roux C."/>
            <person name="Martin F."/>
            <person name="Corradi N."/>
        </authorList>
    </citation>
    <scope>NUCLEOTIDE SEQUENCE [LARGE SCALE GENOMIC DNA]</scope>
    <source>
        <strain evidence="2 3">DAOM 197198</strain>
    </source>
</reference>
<dbReference type="Proteomes" id="UP000018888">
    <property type="component" value="Unassembled WGS sequence"/>
</dbReference>
<dbReference type="SUPFAM" id="SSF56112">
    <property type="entry name" value="Protein kinase-like (PK-like)"/>
    <property type="match status" value="1"/>
</dbReference>
<name>A0A2P4PFD0_RHIID</name>
<dbReference type="PANTHER" id="PTHR44329">
    <property type="entry name" value="SERINE/THREONINE-PROTEIN KINASE TNNI3K-RELATED"/>
    <property type="match status" value="1"/>
</dbReference>
<comment type="caution">
    <text evidence="2">The sequence shown here is derived from an EMBL/GenBank/DDBJ whole genome shotgun (WGS) entry which is preliminary data.</text>
</comment>
<reference evidence="2 3" key="1">
    <citation type="journal article" date="2013" name="Proc. Natl. Acad. Sci. U.S.A.">
        <title>Genome of an arbuscular mycorrhizal fungus provides insight into the oldest plant symbiosis.</title>
        <authorList>
            <person name="Tisserant E."/>
            <person name="Malbreil M."/>
            <person name="Kuo A."/>
            <person name="Kohler A."/>
            <person name="Symeonidi A."/>
            <person name="Balestrini R."/>
            <person name="Charron P."/>
            <person name="Duensing N."/>
            <person name="Frei Dit Frey N."/>
            <person name="Gianinazzi-Pearson V."/>
            <person name="Gilbert L.B."/>
            <person name="Handa Y."/>
            <person name="Herr J.R."/>
            <person name="Hijri M."/>
            <person name="Koul R."/>
            <person name="Kawaguchi M."/>
            <person name="Krajinski F."/>
            <person name="Lammers P.J."/>
            <person name="Masclaux F.G."/>
            <person name="Murat C."/>
            <person name="Morin E."/>
            <person name="Ndikumana S."/>
            <person name="Pagni M."/>
            <person name="Petitpierre D."/>
            <person name="Requena N."/>
            <person name="Rosikiewicz P."/>
            <person name="Riley R."/>
            <person name="Saito K."/>
            <person name="San Clemente H."/>
            <person name="Shapiro H."/>
            <person name="van Tuinen D."/>
            <person name="Becard G."/>
            <person name="Bonfante P."/>
            <person name="Paszkowski U."/>
            <person name="Shachar-Hill Y.Y."/>
            <person name="Tuskan G.A."/>
            <person name="Young P.W."/>
            <person name="Sanders I.R."/>
            <person name="Henrissat B."/>
            <person name="Rensing S.A."/>
            <person name="Grigoriev I.V."/>
            <person name="Corradi N."/>
            <person name="Roux C."/>
            <person name="Martin F."/>
        </authorList>
    </citation>
    <scope>NUCLEOTIDE SEQUENCE [LARGE SCALE GENOMIC DNA]</scope>
    <source>
        <strain evidence="2 3">DAOM 197198</strain>
    </source>
</reference>
<dbReference type="GO" id="GO:0004674">
    <property type="term" value="F:protein serine/threonine kinase activity"/>
    <property type="evidence" value="ECO:0007669"/>
    <property type="project" value="TreeGrafter"/>
</dbReference>
<evidence type="ECO:0000313" key="3">
    <source>
        <dbReference type="Proteomes" id="UP000018888"/>
    </source>
</evidence>
<dbReference type="PROSITE" id="PS50011">
    <property type="entry name" value="PROTEIN_KINASE_DOM"/>
    <property type="match status" value="1"/>
</dbReference>
<dbReference type="AlphaFoldDB" id="A0A2P4PFD0"/>
<sequence length="458" mass="52364">MGTKFSKLNISSRDSNYKNCSYCNKPFTEKLWCKECDKFRIMEGWTSENPDIDKFIKDTICKPAGWDKKYSHDFLEWVPYERFADIKEIGEGGFAKVYSATWIDGKSSYDKQSDGSWKKREPKSIKVALKKINGSQNISDKYLNELKIHWNISKNNGLSFYGLTKYPETKEFVMIIQFADKGNLRSILSKNFNNIKWLNKIGYLLGILVDLRNLHRLGYLHKDFHSGNVLKTNIGEYISDFGLSGPANEQKSDDKVYGVMPYIAPEVLNGEPYISSSDIYSLGVVMAELSSGKPPFYNKKHDLSLALAICNGLRPEFGKDTPEFYKKLVYKCMNANPNERPTAEELHNIVGFWYESIRNENDEEEKFGYKGNEIKAGFEEADKEIPNISTSYEKNSDAVYTSRAFTFSNLLPKPVNSSIITSYVNNEVCDSQLIDLEVSNSIQLRDSNDESKVDDLVN</sequence>
<gene>
    <name evidence="2" type="ORF">GLOIN_2v1881642</name>
</gene>
<protein>
    <submittedName>
        <fullName evidence="2">Kinase-like domain-containing protein</fullName>
    </submittedName>
</protein>
<accession>A0A2P4PFD0</accession>
<organism evidence="2 3">
    <name type="scientific">Rhizophagus irregularis (strain DAOM 181602 / DAOM 197198 / MUCL 43194)</name>
    <name type="common">Arbuscular mycorrhizal fungus</name>
    <name type="synonym">Glomus intraradices</name>
    <dbReference type="NCBI Taxonomy" id="747089"/>
    <lineage>
        <taxon>Eukaryota</taxon>
        <taxon>Fungi</taxon>
        <taxon>Fungi incertae sedis</taxon>
        <taxon>Mucoromycota</taxon>
        <taxon>Glomeromycotina</taxon>
        <taxon>Glomeromycetes</taxon>
        <taxon>Glomerales</taxon>
        <taxon>Glomeraceae</taxon>
        <taxon>Rhizophagus</taxon>
    </lineage>
</organism>
<feature type="domain" description="Protein kinase" evidence="1">
    <location>
        <begin position="83"/>
        <end position="350"/>
    </location>
</feature>
<evidence type="ECO:0000259" key="1">
    <source>
        <dbReference type="PROSITE" id="PS50011"/>
    </source>
</evidence>